<dbReference type="AlphaFoldDB" id="A0A382KCA5"/>
<proteinExistence type="predicted"/>
<dbReference type="EMBL" id="UINC01079032">
    <property type="protein sequence ID" value="SVC20657.1"/>
    <property type="molecule type" value="Genomic_DNA"/>
</dbReference>
<accession>A0A382KCA5</accession>
<gene>
    <name evidence="1" type="ORF">METZ01_LOCUS273511</name>
</gene>
<feature type="non-terminal residue" evidence="1">
    <location>
        <position position="424"/>
    </location>
</feature>
<protein>
    <submittedName>
        <fullName evidence="1">Uncharacterized protein</fullName>
    </submittedName>
</protein>
<name>A0A382KCA5_9ZZZZ</name>
<sequence>IARHQIMDLYVGNVATQNVSGDSTSDSLYGTTFSTRNSQTKIGTARVRDIDFYAVSGNTSNVTHSQSDYSIYLYDIRTANAKTGTVADTPREINAGATANTAVDGFMPVLSSNSTSSTFEPRKDIITIGTNKYGNTSAVNYLTGGGSTNTAFAKLGQVSGLYEGATIKVTTPSLNRLVGTDSTFAGLYAIALEHNQDTSTNGLFDHSTGSLLLEDQSTDVSNTTYTRNVITYTANADVAIVQVDSDMADRPVFSANLTGGATSGECSTFEVSFQIKDIDSVAITSTSARTADAEVDETSRYNNVATANTVLENTQLNSLLFPLPDKPLSLANNITYTYKSTKALTTDSGGVVTFALSGTDTFTDTGTPISAAKAEENFIVVVSDKQSDAGNSSGYIPVSDGQYLSFSNTDGISRTINVASTSAV</sequence>
<organism evidence="1">
    <name type="scientific">marine metagenome</name>
    <dbReference type="NCBI Taxonomy" id="408172"/>
    <lineage>
        <taxon>unclassified sequences</taxon>
        <taxon>metagenomes</taxon>
        <taxon>ecological metagenomes</taxon>
    </lineage>
</organism>
<feature type="non-terminal residue" evidence="1">
    <location>
        <position position="1"/>
    </location>
</feature>
<reference evidence="1" key="1">
    <citation type="submission" date="2018-05" db="EMBL/GenBank/DDBJ databases">
        <authorList>
            <person name="Lanie J.A."/>
            <person name="Ng W.-L."/>
            <person name="Kazmierczak K.M."/>
            <person name="Andrzejewski T.M."/>
            <person name="Davidsen T.M."/>
            <person name="Wayne K.J."/>
            <person name="Tettelin H."/>
            <person name="Glass J.I."/>
            <person name="Rusch D."/>
            <person name="Podicherti R."/>
            <person name="Tsui H.-C.T."/>
            <person name="Winkler M.E."/>
        </authorList>
    </citation>
    <scope>NUCLEOTIDE SEQUENCE</scope>
</reference>
<evidence type="ECO:0000313" key="1">
    <source>
        <dbReference type="EMBL" id="SVC20657.1"/>
    </source>
</evidence>